<protein>
    <recommendedName>
        <fullName evidence="1">25S rRNA (uridine-N(3))-methyltransferase BMT5-like domain-containing protein</fullName>
    </recommendedName>
</protein>
<gene>
    <name evidence="2" type="ORF">VNO77_33132</name>
</gene>
<comment type="caution">
    <text evidence="2">The sequence shown here is derived from an EMBL/GenBank/DDBJ whole genome shotgun (WGS) entry which is preliminary data.</text>
</comment>
<reference evidence="2 3" key="1">
    <citation type="submission" date="2024-01" db="EMBL/GenBank/DDBJ databases">
        <title>The genomes of 5 underutilized Papilionoideae crops provide insights into root nodulation and disease resistanc.</title>
        <authorList>
            <person name="Jiang F."/>
        </authorList>
    </citation>
    <scope>NUCLEOTIDE SEQUENCE [LARGE SCALE GENOMIC DNA]</scope>
    <source>
        <strain evidence="2">LVBAO_FW01</strain>
        <tissue evidence="2">Leaves</tissue>
    </source>
</reference>
<dbReference type="AlphaFoldDB" id="A0AAN9KB61"/>
<name>A0AAN9KB61_CANGL</name>
<evidence type="ECO:0000259" key="1">
    <source>
        <dbReference type="Pfam" id="PF10354"/>
    </source>
</evidence>
<dbReference type="PANTHER" id="PTHR11538:SF89">
    <property type="entry name" value="PROTEIN, PUTATIVE (DUF2431)-RELATED"/>
    <property type="match status" value="1"/>
</dbReference>
<accession>A0AAN9KB61</accession>
<dbReference type="EMBL" id="JAYMYQ010000008">
    <property type="protein sequence ID" value="KAK7314605.1"/>
    <property type="molecule type" value="Genomic_DNA"/>
</dbReference>
<dbReference type="Pfam" id="PF10354">
    <property type="entry name" value="BMT5-like"/>
    <property type="match status" value="1"/>
</dbReference>
<dbReference type="GO" id="GO:0070475">
    <property type="term" value="P:rRNA base methylation"/>
    <property type="evidence" value="ECO:0007669"/>
    <property type="project" value="InterPro"/>
</dbReference>
<feature type="domain" description="25S rRNA (uridine-N(3))-methyltransferase BMT5-like" evidence="1">
    <location>
        <begin position="12"/>
        <end position="177"/>
    </location>
</feature>
<dbReference type="GO" id="GO:0070042">
    <property type="term" value="F:rRNA (uridine-N3-)-methyltransferase activity"/>
    <property type="evidence" value="ECO:0007669"/>
    <property type="project" value="InterPro"/>
</dbReference>
<evidence type="ECO:0000313" key="2">
    <source>
        <dbReference type="EMBL" id="KAK7314605.1"/>
    </source>
</evidence>
<organism evidence="2 3">
    <name type="scientific">Canavalia gladiata</name>
    <name type="common">Sword bean</name>
    <name type="synonym">Dolichos gladiatus</name>
    <dbReference type="NCBI Taxonomy" id="3824"/>
    <lineage>
        <taxon>Eukaryota</taxon>
        <taxon>Viridiplantae</taxon>
        <taxon>Streptophyta</taxon>
        <taxon>Embryophyta</taxon>
        <taxon>Tracheophyta</taxon>
        <taxon>Spermatophyta</taxon>
        <taxon>Magnoliopsida</taxon>
        <taxon>eudicotyledons</taxon>
        <taxon>Gunneridae</taxon>
        <taxon>Pentapetalae</taxon>
        <taxon>rosids</taxon>
        <taxon>fabids</taxon>
        <taxon>Fabales</taxon>
        <taxon>Fabaceae</taxon>
        <taxon>Papilionoideae</taxon>
        <taxon>50 kb inversion clade</taxon>
        <taxon>NPAAA clade</taxon>
        <taxon>indigoferoid/millettioid clade</taxon>
        <taxon>Phaseoleae</taxon>
        <taxon>Canavalia</taxon>
    </lineage>
</organism>
<dbReference type="GO" id="GO:0005737">
    <property type="term" value="C:cytoplasm"/>
    <property type="evidence" value="ECO:0007669"/>
    <property type="project" value="TreeGrafter"/>
</dbReference>
<proteinExistence type="predicted"/>
<evidence type="ECO:0000313" key="3">
    <source>
        <dbReference type="Proteomes" id="UP001367508"/>
    </source>
</evidence>
<dbReference type="InterPro" id="IPR019446">
    <property type="entry name" value="BMT5-like"/>
</dbReference>
<sequence length="202" mass="22840">MITHYRSYHKILLVGEGDFSFSLCLARAFGTAMNMVATSLDSRESLGTKYAKAITNLTELVGLGCTIVHEVDVHTMAQHSLLKFRSFDRIIFNFPHAGFFLGENNELQIELHKKLVRGFLSSAQFMLSLLGKIHITHKTSHPFSKWNIKELAEHESLMLVGEVEFDKDVYPGYCNKRGDGNRCDQTFPVGKCSTFMFANLLN</sequence>
<dbReference type="PANTHER" id="PTHR11538">
    <property type="entry name" value="PHENYLALANYL-TRNA SYNTHETASE"/>
    <property type="match status" value="1"/>
</dbReference>
<keyword evidence="3" id="KW-1185">Reference proteome</keyword>
<dbReference type="Proteomes" id="UP001367508">
    <property type="component" value="Unassembled WGS sequence"/>
</dbReference>